<dbReference type="EMBL" id="SSTD01002692">
    <property type="protein sequence ID" value="TYK27524.1"/>
    <property type="molecule type" value="Genomic_DNA"/>
</dbReference>
<protein>
    <recommendedName>
        <fullName evidence="6">CACTA en-spm transposon protein</fullName>
    </recommendedName>
</protein>
<dbReference type="AlphaFoldDB" id="A0A5A7V4Z9"/>
<gene>
    <name evidence="3" type="ORF">E5676_scaffold1213G00260</name>
    <name evidence="2" type="ORF">E6C27_scaffold381G00330</name>
</gene>
<comment type="caution">
    <text evidence="2">The sequence shown here is derived from an EMBL/GenBank/DDBJ whole genome shotgun (WGS) entry which is preliminary data.</text>
</comment>
<evidence type="ECO:0000313" key="3">
    <source>
        <dbReference type="EMBL" id="TYK27524.1"/>
    </source>
</evidence>
<name>A0A5A7V4Z9_CUCMM</name>
<organism evidence="2 4">
    <name type="scientific">Cucumis melo var. makuwa</name>
    <name type="common">Oriental melon</name>
    <dbReference type="NCBI Taxonomy" id="1194695"/>
    <lineage>
        <taxon>Eukaryota</taxon>
        <taxon>Viridiplantae</taxon>
        <taxon>Streptophyta</taxon>
        <taxon>Embryophyta</taxon>
        <taxon>Tracheophyta</taxon>
        <taxon>Spermatophyta</taxon>
        <taxon>Magnoliopsida</taxon>
        <taxon>eudicotyledons</taxon>
        <taxon>Gunneridae</taxon>
        <taxon>Pentapetalae</taxon>
        <taxon>rosids</taxon>
        <taxon>fabids</taxon>
        <taxon>Cucurbitales</taxon>
        <taxon>Cucurbitaceae</taxon>
        <taxon>Benincaseae</taxon>
        <taxon>Cucumis</taxon>
    </lineage>
</organism>
<accession>A0A5A7V4Z9</accession>
<evidence type="ECO:0000313" key="2">
    <source>
        <dbReference type="EMBL" id="KAA0063153.1"/>
    </source>
</evidence>
<reference evidence="4 5" key="1">
    <citation type="submission" date="2019-08" db="EMBL/GenBank/DDBJ databases">
        <title>Draft genome sequences of two oriental melons (Cucumis melo L. var makuwa).</title>
        <authorList>
            <person name="Kwon S.-Y."/>
        </authorList>
    </citation>
    <scope>NUCLEOTIDE SEQUENCE [LARGE SCALE GENOMIC DNA]</scope>
    <source>
        <strain evidence="5">cv. Chang Bougi</strain>
        <strain evidence="4">cv. SW 3</strain>
        <tissue evidence="2">Leaf</tissue>
    </source>
</reference>
<dbReference type="Proteomes" id="UP000321947">
    <property type="component" value="Unassembled WGS sequence"/>
</dbReference>
<dbReference type="EMBL" id="SSTE01002941">
    <property type="protein sequence ID" value="KAA0063153.1"/>
    <property type="molecule type" value="Genomic_DNA"/>
</dbReference>
<evidence type="ECO:0008006" key="6">
    <source>
        <dbReference type="Google" id="ProtNLM"/>
    </source>
</evidence>
<evidence type="ECO:0000313" key="4">
    <source>
        <dbReference type="Proteomes" id="UP000321393"/>
    </source>
</evidence>
<dbReference type="OrthoDB" id="1921870at2759"/>
<evidence type="ECO:0000256" key="1">
    <source>
        <dbReference type="SAM" id="MobiDB-lite"/>
    </source>
</evidence>
<proteinExistence type="predicted"/>
<feature type="region of interest" description="Disordered" evidence="1">
    <location>
        <begin position="162"/>
        <end position="181"/>
    </location>
</feature>
<evidence type="ECO:0000313" key="5">
    <source>
        <dbReference type="Proteomes" id="UP000321947"/>
    </source>
</evidence>
<dbReference type="Proteomes" id="UP000321393">
    <property type="component" value="Unassembled WGS sequence"/>
</dbReference>
<sequence>MWDVPEGDDVENEQLNVLKIVIGHRVDEHIEDDTLCRTDVDPTIVERPVSDFDEIDAMFLEFPKDLNNPTEGLSSVGEIRFERYVHANWRILILIAPSLEKPILLHVVRFSRHFKKSSDPKEALANPPHILVTEDAHATLDGFQPLSKDEVCETVLDRRSSYSKGFGWEPKPKSRTTTSVTSASTSCLQSTVVL</sequence>